<evidence type="ECO:0000259" key="1">
    <source>
        <dbReference type="Pfam" id="PF08241"/>
    </source>
</evidence>
<dbReference type="PANTHER" id="PTHR45036:SF1">
    <property type="entry name" value="METHYLTRANSFERASE LIKE 7A"/>
    <property type="match status" value="1"/>
</dbReference>
<organism evidence="2 3">
    <name type="scientific">Anoxynatronum buryatiense</name>
    <dbReference type="NCBI Taxonomy" id="489973"/>
    <lineage>
        <taxon>Bacteria</taxon>
        <taxon>Bacillati</taxon>
        <taxon>Bacillota</taxon>
        <taxon>Clostridia</taxon>
        <taxon>Eubacteriales</taxon>
        <taxon>Clostridiaceae</taxon>
        <taxon>Anoxynatronum</taxon>
    </lineage>
</organism>
<dbReference type="AlphaFoldDB" id="A0AA45WU23"/>
<name>A0AA45WU23_9CLOT</name>
<proteinExistence type="predicted"/>
<dbReference type="Gene3D" id="3.40.50.150">
    <property type="entry name" value="Vaccinia Virus protein VP39"/>
    <property type="match status" value="1"/>
</dbReference>
<dbReference type="GO" id="GO:0008757">
    <property type="term" value="F:S-adenosylmethionine-dependent methyltransferase activity"/>
    <property type="evidence" value="ECO:0007669"/>
    <property type="project" value="InterPro"/>
</dbReference>
<evidence type="ECO:0000313" key="2">
    <source>
        <dbReference type="EMBL" id="SMP44569.1"/>
    </source>
</evidence>
<sequence length="206" mass="23970">MSAGDSFYDLLMRPLEKRLLEKVRRSLMVRPRGMVLEIGVGTGANLPYYRYEYIDHLDLLDLTIGEKVRRHHYPDHLPLRFVEGQAEALPFPDESYDFVVVSLVLCSVTDVMGSLAEIFRVLKPGGRFIFIEHVLPENQRLKNVFQRLTPLWKRMANQCHLNRETLDAIAATGFEQMELYPVYRDIFIGGVAHRPHKMTLIHRHKL</sequence>
<feature type="domain" description="Methyltransferase type 11" evidence="1">
    <location>
        <begin position="36"/>
        <end position="130"/>
    </location>
</feature>
<keyword evidence="2" id="KW-0489">Methyltransferase</keyword>
<dbReference type="Proteomes" id="UP001158066">
    <property type="component" value="Unassembled WGS sequence"/>
</dbReference>
<keyword evidence="2" id="KW-0808">Transferase</keyword>
<keyword evidence="3" id="KW-1185">Reference proteome</keyword>
<dbReference type="GO" id="GO:0032259">
    <property type="term" value="P:methylation"/>
    <property type="evidence" value="ECO:0007669"/>
    <property type="project" value="UniProtKB-KW"/>
</dbReference>
<dbReference type="EMBL" id="FXUF01000002">
    <property type="protein sequence ID" value="SMP44569.1"/>
    <property type="molecule type" value="Genomic_DNA"/>
</dbReference>
<dbReference type="InterPro" id="IPR013216">
    <property type="entry name" value="Methyltransf_11"/>
</dbReference>
<dbReference type="Pfam" id="PF08241">
    <property type="entry name" value="Methyltransf_11"/>
    <property type="match status" value="1"/>
</dbReference>
<protein>
    <submittedName>
        <fullName evidence="2">Methyltransferase domain-containing protein</fullName>
    </submittedName>
</protein>
<dbReference type="PANTHER" id="PTHR45036">
    <property type="entry name" value="METHYLTRANSFERASE LIKE 7B"/>
    <property type="match status" value="1"/>
</dbReference>
<dbReference type="InterPro" id="IPR029063">
    <property type="entry name" value="SAM-dependent_MTases_sf"/>
</dbReference>
<dbReference type="InterPro" id="IPR052356">
    <property type="entry name" value="Thiol_S-MT"/>
</dbReference>
<accession>A0AA45WU23</accession>
<comment type="caution">
    <text evidence="2">The sequence shown here is derived from an EMBL/GenBank/DDBJ whole genome shotgun (WGS) entry which is preliminary data.</text>
</comment>
<dbReference type="CDD" id="cd02440">
    <property type="entry name" value="AdoMet_MTases"/>
    <property type="match status" value="1"/>
</dbReference>
<reference evidence="2" key="1">
    <citation type="submission" date="2017-05" db="EMBL/GenBank/DDBJ databases">
        <authorList>
            <person name="Varghese N."/>
            <person name="Submissions S."/>
        </authorList>
    </citation>
    <scope>NUCLEOTIDE SEQUENCE</scope>
    <source>
        <strain evidence="2">Su22</strain>
    </source>
</reference>
<dbReference type="RefSeq" id="WP_283408107.1">
    <property type="nucleotide sequence ID" value="NZ_FXUF01000002.1"/>
</dbReference>
<dbReference type="SUPFAM" id="SSF53335">
    <property type="entry name" value="S-adenosyl-L-methionine-dependent methyltransferases"/>
    <property type="match status" value="1"/>
</dbReference>
<evidence type="ECO:0000313" key="3">
    <source>
        <dbReference type="Proteomes" id="UP001158066"/>
    </source>
</evidence>
<gene>
    <name evidence="2" type="ORF">SAMN06296020_102197</name>
</gene>